<accession>A0A0H5QJ23</accession>
<evidence type="ECO:0000313" key="2">
    <source>
        <dbReference type="EMBL" id="CRZ02013.1"/>
    </source>
</evidence>
<evidence type="ECO:0000256" key="1">
    <source>
        <dbReference type="SAM" id="MobiDB-lite"/>
    </source>
</evidence>
<feature type="compositionally biased region" description="Basic and acidic residues" evidence="1">
    <location>
        <begin position="21"/>
        <end position="31"/>
    </location>
</feature>
<sequence length="135" mass="16100">FHQRKKLATARDTTRTRRKYSISDEHREVRRQPRQKQSTSPAVDVNDWRTGCNNENMVLEIDELVDWERANVVYHSFGVDTHIPASEWPKGKRDECIQFLEKFLKRHPDHTIALMHRERLKNAHPCDGKRRSSRN</sequence>
<dbReference type="AlphaFoldDB" id="A0A0H5QJ23"/>
<feature type="region of interest" description="Disordered" evidence="1">
    <location>
        <begin position="1"/>
        <end position="48"/>
    </location>
</feature>
<reference evidence="2" key="1">
    <citation type="submission" date="2015-04" db="EMBL/GenBank/DDBJ databases">
        <title>The genome sequence of the plant pathogenic Rhizarian Plasmodiophora brassicae reveals insights in its biotrophic life cycle and the origin of chitin synthesis.</title>
        <authorList>
            <person name="Schwelm A."/>
            <person name="Fogelqvist J."/>
            <person name="Knaust A."/>
            <person name="Julke S."/>
            <person name="Lilja T."/>
            <person name="Dhandapani V."/>
            <person name="Bonilla-Rosso G."/>
            <person name="Karlsson M."/>
            <person name="Shevchenko A."/>
            <person name="Choi S.R."/>
            <person name="Kim H.G."/>
            <person name="Park J.Y."/>
            <person name="Lim Y.P."/>
            <person name="Ludwig-Muller J."/>
            <person name="Dixelius C."/>
        </authorList>
    </citation>
    <scope>NUCLEOTIDE SEQUENCE</scope>
    <source>
        <tissue evidence="2">Potato root galls</tissue>
    </source>
</reference>
<protein>
    <submittedName>
        <fullName evidence="2">Uncharacterized protein</fullName>
    </submittedName>
</protein>
<dbReference type="EMBL" id="HACM01001571">
    <property type="protein sequence ID" value="CRZ02013.1"/>
    <property type="molecule type" value="Transcribed_RNA"/>
</dbReference>
<name>A0A0H5QJ23_9EUKA</name>
<organism evidence="2">
    <name type="scientific">Spongospora subterranea</name>
    <dbReference type="NCBI Taxonomy" id="70186"/>
    <lineage>
        <taxon>Eukaryota</taxon>
        <taxon>Sar</taxon>
        <taxon>Rhizaria</taxon>
        <taxon>Endomyxa</taxon>
        <taxon>Phytomyxea</taxon>
        <taxon>Plasmodiophorida</taxon>
        <taxon>Plasmodiophoridae</taxon>
        <taxon>Spongospora</taxon>
    </lineage>
</organism>
<feature type="non-terminal residue" evidence="2">
    <location>
        <position position="1"/>
    </location>
</feature>
<proteinExistence type="predicted"/>